<dbReference type="GO" id="GO:0005886">
    <property type="term" value="C:plasma membrane"/>
    <property type="evidence" value="ECO:0007669"/>
    <property type="project" value="TreeGrafter"/>
</dbReference>
<gene>
    <name evidence="2" type="ORF">PHPALM_2168</name>
</gene>
<organism evidence="2 3">
    <name type="scientific">Phytophthora palmivora</name>
    <dbReference type="NCBI Taxonomy" id="4796"/>
    <lineage>
        <taxon>Eukaryota</taxon>
        <taxon>Sar</taxon>
        <taxon>Stramenopiles</taxon>
        <taxon>Oomycota</taxon>
        <taxon>Peronosporomycetes</taxon>
        <taxon>Peronosporales</taxon>
        <taxon>Peronosporaceae</taxon>
        <taxon>Phytophthora</taxon>
    </lineage>
</organism>
<evidence type="ECO:0000256" key="1">
    <source>
        <dbReference type="ARBA" id="ARBA00022737"/>
    </source>
</evidence>
<dbReference type="OrthoDB" id="533508at2759"/>
<dbReference type="PANTHER" id="PTHR10582">
    <property type="entry name" value="TRANSIENT RECEPTOR POTENTIAL ION CHANNEL PROTEIN"/>
    <property type="match status" value="1"/>
</dbReference>
<dbReference type="GO" id="GO:0005216">
    <property type="term" value="F:monoatomic ion channel activity"/>
    <property type="evidence" value="ECO:0007669"/>
    <property type="project" value="InterPro"/>
</dbReference>
<keyword evidence="1" id="KW-0677">Repeat</keyword>
<dbReference type="Gene3D" id="1.25.40.20">
    <property type="entry name" value="Ankyrin repeat-containing domain"/>
    <property type="match status" value="1"/>
</dbReference>
<keyword evidence="3" id="KW-1185">Reference proteome</keyword>
<feature type="non-terminal residue" evidence="2">
    <location>
        <position position="233"/>
    </location>
</feature>
<evidence type="ECO:0000313" key="3">
    <source>
        <dbReference type="Proteomes" id="UP000237271"/>
    </source>
</evidence>
<dbReference type="Proteomes" id="UP000237271">
    <property type="component" value="Unassembled WGS sequence"/>
</dbReference>
<protein>
    <submittedName>
        <fullName evidence="2">Uncharacterized protein</fullName>
    </submittedName>
</protein>
<name>A0A2P4YQF1_9STRA</name>
<comment type="caution">
    <text evidence="2">The sequence shown here is derived from an EMBL/GenBank/DDBJ whole genome shotgun (WGS) entry which is preliminary data.</text>
</comment>
<reference evidence="2 3" key="1">
    <citation type="journal article" date="2017" name="Genome Biol. Evol.">
        <title>Phytophthora megakarya and P. palmivora, closely related causal agents of cacao black pod rot, underwent increases in genome sizes and gene numbers by different mechanisms.</title>
        <authorList>
            <person name="Ali S.S."/>
            <person name="Shao J."/>
            <person name="Lary D.J."/>
            <person name="Kronmiller B."/>
            <person name="Shen D."/>
            <person name="Strem M.D."/>
            <person name="Amoako-Attah I."/>
            <person name="Akrofi A.Y."/>
            <person name="Begoude B.A."/>
            <person name="Ten Hoopen G.M."/>
            <person name="Coulibaly K."/>
            <person name="Kebe B.I."/>
            <person name="Melnick R.L."/>
            <person name="Guiltinan M.J."/>
            <person name="Tyler B.M."/>
            <person name="Meinhardt L.W."/>
            <person name="Bailey B.A."/>
        </authorList>
    </citation>
    <scope>NUCLEOTIDE SEQUENCE [LARGE SCALE GENOMIC DNA]</scope>
    <source>
        <strain evidence="3">sbr112.9</strain>
    </source>
</reference>
<sequence>MAGRRLVRPKQHRQVTSPLLWLWKTGKTKVDVVAQQVLDHDDGIFLAVRANDVDTALRLIDADENCLTMRDSVGAAPIHIAFLFGHYDLGKCLVLRCRALATLTYTSGDAHEPSPYEGENILHIAIIRRQKDLVQWLVGGRRKQGQVERQGSFLHPTKACYFGGTPLLFALASNQIDMALQILEAAERLQDGPLMEGIRVMGRWLRLRQRYGNNIGVRTGIRDLPDVYDFALR</sequence>
<dbReference type="InterPro" id="IPR024862">
    <property type="entry name" value="TRPV"/>
</dbReference>
<dbReference type="EMBL" id="NCKW01000758">
    <property type="protein sequence ID" value="POM80043.1"/>
    <property type="molecule type" value="Genomic_DNA"/>
</dbReference>
<dbReference type="PANTHER" id="PTHR10582:SF2">
    <property type="entry name" value="INACTIVE"/>
    <property type="match status" value="1"/>
</dbReference>
<dbReference type="SUPFAM" id="SSF48403">
    <property type="entry name" value="Ankyrin repeat"/>
    <property type="match status" value="1"/>
</dbReference>
<dbReference type="AlphaFoldDB" id="A0A2P4YQF1"/>
<accession>A0A2P4YQF1</accession>
<proteinExistence type="predicted"/>
<evidence type="ECO:0000313" key="2">
    <source>
        <dbReference type="EMBL" id="POM80043.1"/>
    </source>
</evidence>
<dbReference type="GO" id="GO:0098703">
    <property type="term" value="P:calcium ion import across plasma membrane"/>
    <property type="evidence" value="ECO:0007669"/>
    <property type="project" value="TreeGrafter"/>
</dbReference>
<dbReference type="InterPro" id="IPR036770">
    <property type="entry name" value="Ankyrin_rpt-contain_sf"/>
</dbReference>